<keyword evidence="4" id="KW-1185">Reference proteome</keyword>
<dbReference type="Proteomes" id="UP000316639">
    <property type="component" value="Unassembled WGS sequence"/>
</dbReference>
<comment type="caution">
    <text evidence="3">The sequence shown here is derived from an EMBL/GenBank/DDBJ whole genome shotgun (WGS) entry which is preliminary data.</text>
</comment>
<dbReference type="RefSeq" id="WP_146351004.1">
    <property type="nucleotide sequence ID" value="NZ_VOBR01000006.1"/>
</dbReference>
<protein>
    <recommendedName>
        <fullName evidence="5">Secreted protein</fullName>
    </recommendedName>
</protein>
<name>A0A563EXC8_9PSEU</name>
<evidence type="ECO:0008006" key="5">
    <source>
        <dbReference type="Google" id="ProtNLM"/>
    </source>
</evidence>
<dbReference type="EMBL" id="VOBR01000006">
    <property type="protein sequence ID" value="TWP52208.1"/>
    <property type="molecule type" value="Genomic_DNA"/>
</dbReference>
<organism evidence="3 4">
    <name type="scientific">Lentzea tibetensis</name>
    <dbReference type="NCBI Taxonomy" id="2591470"/>
    <lineage>
        <taxon>Bacteria</taxon>
        <taxon>Bacillati</taxon>
        <taxon>Actinomycetota</taxon>
        <taxon>Actinomycetes</taxon>
        <taxon>Pseudonocardiales</taxon>
        <taxon>Pseudonocardiaceae</taxon>
        <taxon>Lentzea</taxon>
    </lineage>
</organism>
<gene>
    <name evidence="3" type="ORF">FKR81_11585</name>
</gene>
<sequence>MSRRVLLGLLAALAVAGIAVTAVVLTTSSPKCGDGHIAVSDAPTGNAAGPIVTSSGEEYWTEERMRNAKPAPMPTVDSCE</sequence>
<feature type="chain" id="PRO_5021908266" description="Secreted protein" evidence="2">
    <location>
        <begin position="22"/>
        <end position="80"/>
    </location>
</feature>
<proteinExistence type="predicted"/>
<reference evidence="3 4" key="1">
    <citation type="submission" date="2019-07" db="EMBL/GenBank/DDBJ databases">
        <title>Lentzea xizangensis sp. nov., isolated from Qinghai-Tibetan Plateau Soils.</title>
        <authorList>
            <person name="Huang J."/>
        </authorList>
    </citation>
    <scope>NUCLEOTIDE SEQUENCE [LARGE SCALE GENOMIC DNA]</scope>
    <source>
        <strain evidence="3 4">FXJ1.1311</strain>
    </source>
</reference>
<evidence type="ECO:0000256" key="1">
    <source>
        <dbReference type="SAM" id="MobiDB-lite"/>
    </source>
</evidence>
<feature type="signal peptide" evidence="2">
    <location>
        <begin position="1"/>
        <end position="21"/>
    </location>
</feature>
<keyword evidence="2" id="KW-0732">Signal</keyword>
<dbReference type="AlphaFoldDB" id="A0A563EXC8"/>
<evidence type="ECO:0000256" key="2">
    <source>
        <dbReference type="SAM" id="SignalP"/>
    </source>
</evidence>
<feature type="region of interest" description="Disordered" evidence="1">
    <location>
        <begin position="42"/>
        <end position="80"/>
    </location>
</feature>
<accession>A0A563EXC8</accession>
<dbReference type="OrthoDB" id="4334474at2"/>
<evidence type="ECO:0000313" key="3">
    <source>
        <dbReference type="EMBL" id="TWP52208.1"/>
    </source>
</evidence>
<evidence type="ECO:0000313" key="4">
    <source>
        <dbReference type="Proteomes" id="UP000316639"/>
    </source>
</evidence>